<dbReference type="InterPro" id="IPR003959">
    <property type="entry name" value="ATPase_AAA_core"/>
</dbReference>
<dbReference type="InterPro" id="IPR036291">
    <property type="entry name" value="NAD(P)-bd_dom_sf"/>
</dbReference>
<dbReference type="PROSITE" id="PS00674">
    <property type="entry name" value="AAA"/>
    <property type="match status" value="1"/>
</dbReference>
<dbReference type="VEuPathDB" id="FungiDB:CCM_05490"/>
<keyword evidence="10" id="KW-0472">Membrane</keyword>
<dbReference type="InterPro" id="IPR057495">
    <property type="entry name" value="AAA_lid_BCS1"/>
</dbReference>
<protein>
    <submittedName>
        <fullName evidence="14">Cell division protease ftsH</fullName>
    </submittedName>
</protein>
<evidence type="ECO:0000256" key="11">
    <source>
        <dbReference type="ARBA" id="ARBA00048778"/>
    </source>
</evidence>
<dbReference type="GO" id="GO:0005743">
    <property type="term" value="C:mitochondrial inner membrane"/>
    <property type="evidence" value="ECO:0007669"/>
    <property type="project" value="UniProtKB-SubCell"/>
</dbReference>
<evidence type="ECO:0000256" key="9">
    <source>
        <dbReference type="ARBA" id="ARBA00023128"/>
    </source>
</evidence>
<dbReference type="SMART" id="SM00382">
    <property type="entry name" value="AAA"/>
    <property type="match status" value="1"/>
</dbReference>
<evidence type="ECO:0000256" key="4">
    <source>
        <dbReference type="ARBA" id="ARBA00022741"/>
    </source>
</evidence>
<keyword evidence="9" id="KW-0496">Mitochondrion</keyword>
<evidence type="ECO:0000256" key="7">
    <source>
        <dbReference type="ARBA" id="ARBA00022840"/>
    </source>
</evidence>
<evidence type="ECO:0000256" key="8">
    <source>
        <dbReference type="ARBA" id="ARBA00022989"/>
    </source>
</evidence>
<name>A0A2H4SQL9_CORMI</name>
<evidence type="ECO:0000256" key="5">
    <source>
        <dbReference type="ARBA" id="ARBA00022792"/>
    </source>
</evidence>
<keyword evidence="3" id="KW-0812">Transmembrane</keyword>
<keyword evidence="7" id="KW-0067">ATP-binding</keyword>
<sequence length="802" mass="88126">MSSNVFGTLYSQVSFLDTFFPGLGVALGYIYPLTSGNTHLGLGTQLFCTLGLVTFILKYAYRRVQTVLEEHFMYTTKISTDGTYDILLNWVQSQPFAAQTRSSIVTIQASREGEKKGTFNYMPWNTRNFFWYKGRLLCVRTVEDNSWRGQEVLLSCFSTSPRILQDFLDDCRAIYEKSSKGKTAVYVNGDGWTLAKRHDQRPMDTVILPEVVKRDFLDDVAEYLDPDARSWYNYRKLPYRRGYMLHGKPGTGKSSLAFAAAGRFDLDIYVLNLTKVSDKTLQKLLRNLPARCLVLLEDIDAIEAAKSRVGDVAGSKNEAAGDNVTLSGLLNELDGVASDEGRVVILTTNHIDRIDPAVLRPGRVDKTIEFRLTSRETLQGLFRFIYMPITSKIEGAEGGQDIQVIQRLAGIFADRVPEAKFSPAEVLSFLIAHKRSPEEAVDKVASWAEKEGGDFVPLRSQTSTINEPKGSNVGIAAQQLLNEALDKDKLYGDRILRISMYSNINGISEAGELAVPLLLVRFFFNVLHGLARPTVVPLVADLDASDAIETAASQADIVLLWIQISGASVLSGLEVAHHSYGNASDRVYNDVSDAADLHRIIASSPSRVVDRLVTTLAEDQPRARTAILYGPIIYGRGTGPGNQRSIQIPSLARATLQNGYAPHVGKGLSAWSHVHVSDIAQLVLKLVGAAQDGSDQKPLWNRDGIYFADAGRIPFGEIARKIAAVAADKGFIASPEVRAVDADAAEFITPHAAVLLGTNAQTRGDRARTWLGWEPQGPTLDDEIERAVVEEAASQKSARPSI</sequence>
<dbReference type="InterPro" id="IPR014851">
    <property type="entry name" value="BCS1_N"/>
</dbReference>
<dbReference type="SUPFAM" id="SSF52540">
    <property type="entry name" value="P-loop containing nucleoside triphosphate hydrolases"/>
    <property type="match status" value="1"/>
</dbReference>
<evidence type="ECO:0000313" key="14">
    <source>
        <dbReference type="EMBL" id="ATY65409.1"/>
    </source>
</evidence>
<evidence type="ECO:0000313" key="15">
    <source>
        <dbReference type="Proteomes" id="UP000323067"/>
    </source>
</evidence>
<dbReference type="VEuPathDB" id="FungiDB:A9K55_002142"/>
<keyword evidence="8" id="KW-1133">Transmembrane helix</keyword>
<dbReference type="Gene3D" id="3.40.50.720">
    <property type="entry name" value="NAD(P)-binding Rossmann-like Domain"/>
    <property type="match status" value="1"/>
</dbReference>
<keyword evidence="4" id="KW-0547">Nucleotide-binding</keyword>
<dbReference type="InterPro" id="IPR003960">
    <property type="entry name" value="ATPase_AAA_CS"/>
</dbReference>
<dbReference type="AlphaFoldDB" id="A0A2H4SQL9"/>
<accession>A0A2H4SQL9</accession>
<dbReference type="OrthoDB" id="10251412at2759"/>
<dbReference type="GO" id="GO:0005524">
    <property type="term" value="F:ATP binding"/>
    <property type="evidence" value="ECO:0007669"/>
    <property type="project" value="UniProtKB-KW"/>
</dbReference>
<keyword evidence="14" id="KW-0131">Cell cycle</keyword>
<evidence type="ECO:0000256" key="2">
    <source>
        <dbReference type="ARBA" id="ARBA00007448"/>
    </source>
</evidence>
<dbReference type="Pfam" id="PF00004">
    <property type="entry name" value="AAA"/>
    <property type="match status" value="1"/>
</dbReference>
<dbReference type="PANTHER" id="PTHR23070">
    <property type="entry name" value="BCS1 AAA-TYPE ATPASE"/>
    <property type="match status" value="1"/>
</dbReference>
<proteinExistence type="inferred from homology"/>
<dbReference type="SUPFAM" id="SSF51735">
    <property type="entry name" value="NAD(P)-binding Rossmann-fold domains"/>
    <property type="match status" value="1"/>
</dbReference>
<comment type="similarity">
    <text evidence="2">Belongs to the AAA ATPase family. BCS1 subfamily.</text>
</comment>
<dbReference type="GO" id="GO:0008233">
    <property type="term" value="F:peptidase activity"/>
    <property type="evidence" value="ECO:0007669"/>
    <property type="project" value="UniProtKB-KW"/>
</dbReference>
<dbReference type="Pfam" id="PF08740">
    <property type="entry name" value="BCS1_N"/>
    <property type="match status" value="1"/>
</dbReference>
<reference evidence="14 15" key="1">
    <citation type="journal article" date="2017" name="BMC Genomics">
        <title>Chromosome level assembly and secondary metabolite potential of the parasitic fungus Cordyceps militaris.</title>
        <authorList>
            <person name="Kramer G.J."/>
            <person name="Nodwell J.R."/>
        </authorList>
    </citation>
    <scope>NUCLEOTIDE SEQUENCE [LARGE SCALE GENOMIC DNA]</scope>
    <source>
        <strain evidence="14 15">ATCC 34164</strain>
    </source>
</reference>
<dbReference type="InterPro" id="IPR050747">
    <property type="entry name" value="Mitochondrial_chaperone_BCS1"/>
</dbReference>
<dbReference type="EMBL" id="CP023326">
    <property type="protein sequence ID" value="ATY65409.1"/>
    <property type="molecule type" value="Genomic_DNA"/>
</dbReference>
<dbReference type="Gene3D" id="3.40.50.300">
    <property type="entry name" value="P-loop containing nucleotide triphosphate hydrolases"/>
    <property type="match status" value="1"/>
</dbReference>
<feature type="domain" description="AAA+ ATPase" evidence="12">
    <location>
        <begin position="239"/>
        <end position="374"/>
    </location>
</feature>
<keyword evidence="5" id="KW-0999">Mitochondrion inner membrane</keyword>
<organism evidence="14 15">
    <name type="scientific">Cordyceps militaris</name>
    <name type="common">Caterpillar fungus</name>
    <name type="synonym">Clavaria militaris</name>
    <dbReference type="NCBI Taxonomy" id="73501"/>
    <lineage>
        <taxon>Eukaryota</taxon>
        <taxon>Fungi</taxon>
        <taxon>Dikarya</taxon>
        <taxon>Ascomycota</taxon>
        <taxon>Pezizomycotina</taxon>
        <taxon>Sordariomycetes</taxon>
        <taxon>Hypocreomycetidae</taxon>
        <taxon>Hypocreales</taxon>
        <taxon>Cordycipitaceae</taxon>
        <taxon>Cordyceps</taxon>
    </lineage>
</organism>
<dbReference type="Proteomes" id="UP000323067">
    <property type="component" value="Chromosome iii"/>
</dbReference>
<dbReference type="GO" id="GO:0006508">
    <property type="term" value="P:proteolysis"/>
    <property type="evidence" value="ECO:0007669"/>
    <property type="project" value="UniProtKB-KW"/>
</dbReference>
<gene>
    <name evidence="14" type="ORF">A9K55_002142</name>
</gene>
<evidence type="ECO:0000259" key="12">
    <source>
        <dbReference type="SMART" id="SM00382"/>
    </source>
</evidence>
<keyword evidence="14" id="KW-0132">Cell division</keyword>
<dbReference type="SMART" id="SM01024">
    <property type="entry name" value="BCS1_N"/>
    <property type="match status" value="1"/>
</dbReference>
<dbReference type="InterPro" id="IPR027417">
    <property type="entry name" value="P-loop_NTPase"/>
</dbReference>
<evidence type="ECO:0000256" key="1">
    <source>
        <dbReference type="ARBA" id="ARBA00004434"/>
    </source>
</evidence>
<keyword evidence="6" id="KW-0378">Hydrolase</keyword>
<dbReference type="GO" id="GO:0016887">
    <property type="term" value="F:ATP hydrolysis activity"/>
    <property type="evidence" value="ECO:0007669"/>
    <property type="project" value="InterPro"/>
</dbReference>
<keyword evidence="14" id="KW-0645">Protease</keyword>
<evidence type="ECO:0000256" key="10">
    <source>
        <dbReference type="ARBA" id="ARBA00023136"/>
    </source>
</evidence>
<evidence type="ECO:0000256" key="6">
    <source>
        <dbReference type="ARBA" id="ARBA00022801"/>
    </source>
</evidence>
<dbReference type="VEuPathDB" id="FungiDB:CCM_09618"/>
<comment type="catalytic activity">
    <reaction evidence="11">
        <text>ATP + H2O = ADP + phosphate + H(+)</text>
        <dbReference type="Rhea" id="RHEA:13065"/>
        <dbReference type="ChEBI" id="CHEBI:15377"/>
        <dbReference type="ChEBI" id="CHEBI:15378"/>
        <dbReference type="ChEBI" id="CHEBI:30616"/>
        <dbReference type="ChEBI" id="CHEBI:43474"/>
        <dbReference type="ChEBI" id="CHEBI:456216"/>
    </reaction>
    <physiologicalReaction direction="left-to-right" evidence="11">
        <dbReference type="Rhea" id="RHEA:13066"/>
    </physiologicalReaction>
</comment>
<dbReference type="Pfam" id="PF25426">
    <property type="entry name" value="AAA_lid_BCS1"/>
    <property type="match status" value="1"/>
</dbReference>
<evidence type="ECO:0000256" key="3">
    <source>
        <dbReference type="ARBA" id="ARBA00022692"/>
    </source>
</evidence>
<feature type="domain" description="BCS1 N-terminal" evidence="13">
    <location>
        <begin position="48"/>
        <end position="206"/>
    </location>
</feature>
<evidence type="ECO:0000259" key="13">
    <source>
        <dbReference type="SMART" id="SM01024"/>
    </source>
</evidence>
<dbReference type="InterPro" id="IPR003593">
    <property type="entry name" value="AAA+_ATPase"/>
</dbReference>
<comment type="subcellular location">
    <subcellularLocation>
        <location evidence="1">Mitochondrion inner membrane</location>
        <topology evidence="1">Single-pass membrane protein</topology>
    </subcellularLocation>
</comment>
<dbReference type="GO" id="GO:0051301">
    <property type="term" value="P:cell division"/>
    <property type="evidence" value="ECO:0007669"/>
    <property type="project" value="UniProtKB-KW"/>
</dbReference>